<dbReference type="AlphaFoldDB" id="A0A6J7C8H2"/>
<proteinExistence type="predicted"/>
<protein>
    <submittedName>
        <fullName evidence="1">Unannotated protein</fullName>
    </submittedName>
</protein>
<name>A0A6J7C8H2_9ZZZZ</name>
<gene>
    <name evidence="1" type="ORF">UFOPK3267_03127</name>
</gene>
<reference evidence="1" key="1">
    <citation type="submission" date="2020-05" db="EMBL/GenBank/DDBJ databases">
        <authorList>
            <person name="Chiriac C."/>
            <person name="Salcher M."/>
            <person name="Ghai R."/>
            <person name="Kavagutti S V."/>
        </authorList>
    </citation>
    <scope>NUCLEOTIDE SEQUENCE</scope>
</reference>
<evidence type="ECO:0000313" key="1">
    <source>
        <dbReference type="EMBL" id="CAB4853595.1"/>
    </source>
</evidence>
<sequence length="271" mass="28574">MGQRGLFHLHRLEATLECGVLLEVLAVLVERGGTDGLQLAAGEHRLEDARRVDGTFGCASTHERVALVDEQDDVAACANLLEHLLEALFEVAAITAAGDEGTEVERVQLLVAQRVGHVVGDDLLSETLDDRGLANARFANEHRVVLGAAAEDLHHSFHLTGTTDHRVELLLASELSEVAAELVEDLAVAFVAGIFLRCTGSSGGTGCRLAALALATLVTGQQLDDLLAHAAEIGAQLDEHLGGDAFTLANEAEQDVLGADVVVAQLQCFAQ</sequence>
<dbReference type="AntiFam" id="ANF00007">
    <property type="entry name" value="Shadow ORF (opposite clpB)"/>
</dbReference>
<accession>A0A6J7C8H2</accession>
<organism evidence="1">
    <name type="scientific">freshwater metagenome</name>
    <dbReference type="NCBI Taxonomy" id="449393"/>
    <lineage>
        <taxon>unclassified sequences</taxon>
        <taxon>metagenomes</taxon>
        <taxon>ecological metagenomes</taxon>
    </lineage>
</organism>
<dbReference type="EMBL" id="CAFBIY010000289">
    <property type="protein sequence ID" value="CAB4853595.1"/>
    <property type="molecule type" value="Genomic_DNA"/>
</dbReference>